<gene>
    <name evidence="2" type="ORF">D6858_09930</name>
</gene>
<dbReference type="OrthoDB" id="7391946at2"/>
<accession>A0A419R0C3</accession>
<feature type="region of interest" description="Disordered" evidence="1">
    <location>
        <begin position="128"/>
        <end position="151"/>
    </location>
</feature>
<dbReference type="Proteomes" id="UP000284322">
    <property type="component" value="Unassembled WGS sequence"/>
</dbReference>
<proteinExistence type="predicted"/>
<evidence type="ECO:0000256" key="1">
    <source>
        <dbReference type="SAM" id="MobiDB-lite"/>
    </source>
</evidence>
<keyword evidence="3" id="KW-1185">Reference proteome</keyword>
<dbReference type="EMBL" id="RAHJ01000019">
    <property type="protein sequence ID" value="RJX66705.1"/>
    <property type="molecule type" value="Genomic_DNA"/>
</dbReference>
<evidence type="ECO:0000313" key="3">
    <source>
        <dbReference type="Proteomes" id="UP000284322"/>
    </source>
</evidence>
<name>A0A419R0C3_9SPHN</name>
<organism evidence="2 3">
    <name type="scientific">Tsuneonella suprasediminis</name>
    <dbReference type="NCBI Taxonomy" id="2306996"/>
    <lineage>
        <taxon>Bacteria</taxon>
        <taxon>Pseudomonadati</taxon>
        <taxon>Pseudomonadota</taxon>
        <taxon>Alphaproteobacteria</taxon>
        <taxon>Sphingomonadales</taxon>
        <taxon>Erythrobacteraceae</taxon>
        <taxon>Tsuneonella</taxon>
    </lineage>
</organism>
<reference evidence="2 3" key="1">
    <citation type="submission" date="2018-09" db="EMBL/GenBank/DDBJ databases">
        <title>Altererythrobacter sp.Ery1 and Ery12, the genome sequencing of novel strains in genus Alterythrobacter.</title>
        <authorList>
            <person name="Cheng H."/>
            <person name="Wu Y.-H."/>
            <person name="Fang C."/>
            <person name="Xu X.-W."/>
        </authorList>
    </citation>
    <scope>NUCLEOTIDE SEQUENCE [LARGE SCALE GENOMIC DNA]</scope>
    <source>
        <strain evidence="2 3">Ery12</strain>
    </source>
</reference>
<comment type="caution">
    <text evidence="2">The sequence shown here is derived from an EMBL/GenBank/DDBJ whole genome shotgun (WGS) entry which is preliminary data.</text>
</comment>
<sequence>MFGRKKRNKRKAAGSHVTDRGAVVVDNTVTAATGNDSDVAGPSPNPATNLLIHDVLLRAGTRIMRNSLEKGLLSNRYGRESAKEMIDNRSAKAAMTTFLVSRLATRSLPGAAIVGTGLLAKTLFDRSQSRRKAKRKGDRQLRRQQRDKTSD</sequence>
<dbReference type="RefSeq" id="WP_120109748.1">
    <property type="nucleotide sequence ID" value="NZ_RAHJ01000019.1"/>
</dbReference>
<feature type="compositionally biased region" description="Basic and acidic residues" evidence="1">
    <location>
        <begin position="138"/>
        <end position="151"/>
    </location>
</feature>
<dbReference type="AlphaFoldDB" id="A0A419R0C3"/>
<protein>
    <submittedName>
        <fullName evidence="2">Uncharacterized protein</fullName>
    </submittedName>
</protein>
<evidence type="ECO:0000313" key="2">
    <source>
        <dbReference type="EMBL" id="RJX66705.1"/>
    </source>
</evidence>